<dbReference type="OrthoDB" id="261740at2"/>
<dbReference type="Pfam" id="PF05050">
    <property type="entry name" value="Methyltransf_21"/>
    <property type="match status" value="1"/>
</dbReference>
<dbReference type="Gene3D" id="3.40.50.150">
    <property type="entry name" value="Vaccinia Virus protein VP39"/>
    <property type="match status" value="1"/>
</dbReference>
<dbReference type="PANTHER" id="PTHR34203:SF15">
    <property type="entry name" value="SLL1173 PROTEIN"/>
    <property type="match status" value="1"/>
</dbReference>
<evidence type="ECO:0000313" key="3">
    <source>
        <dbReference type="Proteomes" id="UP000315017"/>
    </source>
</evidence>
<dbReference type="EMBL" id="CP036274">
    <property type="protein sequence ID" value="QDU30336.1"/>
    <property type="molecule type" value="Genomic_DNA"/>
</dbReference>
<feature type="domain" description="Methyltransferase FkbM" evidence="1">
    <location>
        <begin position="80"/>
        <end position="232"/>
    </location>
</feature>
<gene>
    <name evidence="2" type="ORF">ETAA8_54640</name>
</gene>
<protein>
    <recommendedName>
        <fullName evidence="1">Methyltransferase FkbM domain-containing protein</fullName>
    </recommendedName>
</protein>
<name>A0A517YJE0_9BACT</name>
<dbReference type="SUPFAM" id="SSF53335">
    <property type="entry name" value="S-adenosyl-L-methionine-dependent methyltransferases"/>
    <property type="match status" value="1"/>
</dbReference>
<reference evidence="2 3" key="1">
    <citation type="submission" date="2019-02" db="EMBL/GenBank/DDBJ databases">
        <title>Deep-cultivation of Planctomycetes and their phenomic and genomic characterization uncovers novel biology.</title>
        <authorList>
            <person name="Wiegand S."/>
            <person name="Jogler M."/>
            <person name="Boedeker C."/>
            <person name="Pinto D."/>
            <person name="Vollmers J."/>
            <person name="Rivas-Marin E."/>
            <person name="Kohn T."/>
            <person name="Peeters S.H."/>
            <person name="Heuer A."/>
            <person name="Rast P."/>
            <person name="Oberbeckmann S."/>
            <person name="Bunk B."/>
            <person name="Jeske O."/>
            <person name="Meyerdierks A."/>
            <person name="Storesund J.E."/>
            <person name="Kallscheuer N."/>
            <person name="Luecker S."/>
            <person name="Lage O.M."/>
            <person name="Pohl T."/>
            <person name="Merkel B.J."/>
            <person name="Hornburger P."/>
            <person name="Mueller R.-W."/>
            <person name="Bruemmer F."/>
            <person name="Labrenz M."/>
            <person name="Spormann A.M."/>
            <person name="Op den Camp H."/>
            <person name="Overmann J."/>
            <person name="Amann R."/>
            <person name="Jetten M.S.M."/>
            <person name="Mascher T."/>
            <person name="Medema M.H."/>
            <person name="Devos D.P."/>
            <person name="Kaster A.-K."/>
            <person name="Ovreas L."/>
            <person name="Rohde M."/>
            <person name="Galperin M.Y."/>
            <person name="Jogler C."/>
        </authorList>
    </citation>
    <scope>NUCLEOTIDE SEQUENCE [LARGE SCALE GENOMIC DNA]</scope>
    <source>
        <strain evidence="2 3">ETA_A8</strain>
    </source>
</reference>
<dbReference type="AlphaFoldDB" id="A0A517YJE0"/>
<evidence type="ECO:0000259" key="1">
    <source>
        <dbReference type="Pfam" id="PF05050"/>
    </source>
</evidence>
<organism evidence="2 3">
    <name type="scientific">Anatilimnocola aggregata</name>
    <dbReference type="NCBI Taxonomy" id="2528021"/>
    <lineage>
        <taxon>Bacteria</taxon>
        <taxon>Pseudomonadati</taxon>
        <taxon>Planctomycetota</taxon>
        <taxon>Planctomycetia</taxon>
        <taxon>Pirellulales</taxon>
        <taxon>Pirellulaceae</taxon>
        <taxon>Anatilimnocola</taxon>
    </lineage>
</organism>
<accession>A0A517YJE0</accession>
<dbReference type="InterPro" id="IPR029063">
    <property type="entry name" value="SAM-dependent_MTases_sf"/>
</dbReference>
<proteinExistence type="predicted"/>
<dbReference type="InterPro" id="IPR052514">
    <property type="entry name" value="SAM-dependent_MTase"/>
</dbReference>
<sequence>MLTGTDRNCEPVMANIIPDLKLQDASQNTVFCVRTCRHGPMVFLPRDEVIGRALEVYGEFAESENRLMAELVRPGDVVIDVGANVGTVALALAAKVGAQGKLILFEPQPLVAQALCATLTFNGITFAQVRREAVGKSAGEVLIPIPGPDQAGNFGAVRVTSSGPGERTPLVTLDSLALARCRLIKIDVEGMDFDVLLGATDLIERTRPHIYMEAKEGPATAQAIGWLQARSYDCYWHFAAFFSPDNFRGVKENLFPGTGDINLLAIPRETGIQSRLPRILSPQARWRDDYQAFLALGSG</sequence>
<dbReference type="InterPro" id="IPR006342">
    <property type="entry name" value="FkbM_mtfrase"/>
</dbReference>
<dbReference type="PANTHER" id="PTHR34203">
    <property type="entry name" value="METHYLTRANSFERASE, FKBM FAMILY PROTEIN"/>
    <property type="match status" value="1"/>
</dbReference>
<evidence type="ECO:0000313" key="2">
    <source>
        <dbReference type="EMBL" id="QDU30336.1"/>
    </source>
</evidence>
<dbReference type="KEGG" id="aagg:ETAA8_54640"/>
<dbReference type="Proteomes" id="UP000315017">
    <property type="component" value="Chromosome"/>
</dbReference>
<keyword evidence="3" id="KW-1185">Reference proteome</keyword>
<dbReference type="NCBIfam" id="TIGR01444">
    <property type="entry name" value="fkbM_fam"/>
    <property type="match status" value="1"/>
</dbReference>